<dbReference type="PANTHER" id="PTHR32305:SF15">
    <property type="entry name" value="PROTEIN RHSA-RELATED"/>
    <property type="match status" value="1"/>
</dbReference>
<dbReference type="PANTHER" id="PTHR32305">
    <property type="match status" value="1"/>
</dbReference>
<proteinExistence type="predicted"/>
<comment type="caution">
    <text evidence="1">The sequence shown here is derived from an EMBL/GenBank/DDBJ whole genome shotgun (WGS) entry which is preliminary data.</text>
</comment>
<protein>
    <submittedName>
        <fullName evidence="1">RHS repeat-associated core domain-containing protein</fullName>
    </submittedName>
</protein>
<organism evidence="1 2">
    <name type="scientific">Caldimonas mangrovi</name>
    <dbReference type="NCBI Taxonomy" id="2944811"/>
    <lineage>
        <taxon>Bacteria</taxon>
        <taxon>Pseudomonadati</taxon>
        <taxon>Pseudomonadota</taxon>
        <taxon>Betaproteobacteria</taxon>
        <taxon>Burkholderiales</taxon>
        <taxon>Sphaerotilaceae</taxon>
        <taxon>Caldimonas</taxon>
    </lineage>
</organism>
<sequence>MLAEPFGSTAAENNPDGLGNFTFNLRFPGQYFDQETGLHYNWHRDYDATIGRYAQSDPIGLEGGINTYQYGFSDPASTIDEDGLRGSAPTWNIVRPLGPIPSTNQIPLPGIQPGPGYQPAPIYRTPDNTVSYYNWRRQHTEDIAEVIGSATGANTAIRAPSIQTSADGLRGPTFPVRAGCRVICELIENACPVHEQCRVYCGPTIGPRR</sequence>
<dbReference type="PRINTS" id="PR00394">
    <property type="entry name" value="RHSPROTEIN"/>
</dbReference>
<dbReference type="Proteomes" id="UP001165541">
    <property type="component" value="Unassembled WGS sequence"/>
</dbReference>
<name>A0ABT0YW55_9BURK</name>
<gene>
    <name evidence="1" type="ORF">M8A51_26040</name>
</gene>
<dbReference type="NCBIfam" id="TIGR03696">
    <property type="entry name" value="Rhs_assc_core"/>
    <property type="match status" value="1"/>
</dbReference>
<dbReference type="Gene3D" id="2.180.10.10">
    <property type="entry name" value="RHS repeat-associated core"/>
    <property type="match status" value="1"/>
</dbReference>
<dbReference type="InterPro" id="IPR050708">
    <property type="entry name" value="T6SS_VgrG/RHS"/>
</dbReference>
<reference evidence="1" key="1">
    <citation type="submission" date="2022-05" db="EMBL/GenBank/DDBJ databases">
        <title>Schlegelella sp. nov., isolated from mangrove soil.</title>
        <authorList>
            <person name="Liu Y."/>
            <person name="Ge X."/>
            <person name="Liu W."/>
        </authorList>
    </citation>
    <scope>NUCLEOTIDE SEQUENCE</scope>
    <source>
        <strain evidence="1">S2-27</strain>
    </source>
</reference>
<accession>A0ABT0YW55</accession>
<keyword evidence="2" id="KW-1185">Reference proteome</keyword>
<dbReference type="EMBL" id="JAMKFE010000034">
    <property type="protein sequence ID" value="MCM5682986.1"/>
    <property type="molecule type" value="Genomic_DNA"/>
</dbReference>
<evidence type="ECO:0000313" key="1">
    <source>
        <dbReference type="EMBL" id="MCM5682986.1"/>
    </source>
</evidence>
<dbReference type="InterPro" id="IPR022385">
    <property type="entry name" value="Rhs_assc_core"/>
</dbReference>
<evidence type="ECO:0000313" key="2">
    <source>
        <dbReference type="Proteomes" id="UP001165541"/>
    </source>
</evidence>